<evidence type="ECO:0000256" key="4">
    <source>
        <dbReference type="ARBA" id="ARBA00023134"/>
    </source>
</evidence>
<dbReference type="GO" id="GO:0005634">
    <property type="term" value="C:nucleus"/>
    <property type="evidence" value="ECO:0007669"/>
    <property type="project" value="UniProtKB-SubCell"/>
</dbReference>
<gene>
    <name evidence="6" type="ORF">NEDG_02102</name>
</gene>
<evidence type="ECO:0000256" key="1">
    <source>
        <dbReference type="ARBA" id="ARBA00005290"/>
    </source>
</evidence>
<evidence type="ECO:0000313" key="7">
    <source>
        <dbReference type="Proteomes" id="UP000185944"/>
    </source>
</evidence>
<sequence>MANTVLIVLGMAGSGKTVFCHRLYSWLSEKNLRLNKDTGLNDAVFGANLDPASIATKMPLHYDIREHVSVADLMEQKRLGPNGAILTALNLFVAQIDTFVKQIEEAAPTYTVIDTPGQIEMFTTSVSGQILTKCLSGAPNTEVKLLYVLDGESAQNPQCFVSNMLFATSIFYRFKEPLLLIVNKSDIEGSQKIRAWTSDFSLFTDDLTTTDFITPTLRSMALWTEEFYSAFKLYYVSSLTSSGKTELLAVL</sequence>
<dbReference type="VEuPathDB" id="MicrosporidiaDB:NEDG_02102"/>
<dbReference type="STRING" id="1805483.A0A177EJM2"/>
<organism evidence="6 7">
    <name type="scientific">Nematocida displodere</name>
    <dbReference type="NCBI Taxonomy" id="1805483"/>
    <lineage>
        <taxon>Eukaryota</taxon>
        <taxon>Fungi</taxon>
        <taxon>Fungi incertae sedis</taxon>
        <taxon>Microsporidia</taxon>
        <taxon>Nematocida</taxon>
    </lineage>
</organism>
<comment type="similarity">
    <text evidence="1 5">Belongs to the GPN-loop GTPase family.</text>
</comment>
<dbReference type="PANTHER" id="PTHR21231">
    <property type="entry name" value="XPA-BINDING PROTEIN 1-RELATED"/>
    <property type="match status" value="1"/>
</dbReference>
<dbReference type="Pfam" id="PF03029">
    <property type="entry name" value="ATP_bind_1"/>
    <property type="match status" value="1"/>
</dbReference>
<keyword evidence="2 5" id="KW-0547">Nucleotide-binding</keyword>
<dbReference type="AlphaFoldDB" id="A0A177EJM2"/>
<dbReference type="OrthoDB" id="243313at2759"/>
<keyword evidence="4 5" id="KW-0342">GTP-binding</keyword>
<evidence type="ECO:0000256" key="2">
    <source>
        <dbReference type="ARBA" id="ARBA00022741"/>
    </source>
</evidence>
<proteinExistence type="inferred from homology"/>
<dbReference type="PANTHER" id="PTHR21231:SF8">
    <property type="entry name" value="GPN-LOOP GTPASE 1"/>
    <property type="match status" value="1"/>
</dbReference>
<comment type="subcellular location">
    <subcellularLocation>
        <location evidence="5">Cytoplasm</location>
    </subcellularLocation>
    <subcellularLocation>
        <location evidence="5">Nucleus</location>
    </subcellularLocation>
</comment>
<keyword evidence="3 5" id="KW-0378">Hydrolase</keyword>
<comment type="subunit">
    <text evidence="5">Binds to RNA polymerase II.</text>
</comment>
<evidence type="ECO:0000256" key="5">
    <source>
        <dbReference type="RuleBase" id="RU365059"/>
    </source>
</evidence>
<dbReference type="SUPFAM" id="SSF52540">
    <property type="entry name" value="P-loop containing nucleoside triphosphate hydrolases"/>
    <property type="match status" value="1"/>
</dbReference>
<protein>
    <recommendedName>
        <fullName evidence="5">GPN-loop GTPase</fullName>
        <ecNumber evidence="5">3.6.5.-</ecNumber>
    </recommendedName>
</protein>
<keyword evidence="7" id="KW-1185">Reference proteome</keyword>
<keyword evidence="5" id="KW-0963">Cytoplasm</keyword>
<comment type="function">
    <text evidence="5">Small GTPase required for proper nuclear import of RNA polymerase II (RNAPII). May act at an RNAP assembly step prior to nuclear import.</text>
</comment>
<dbReference type="Gene3D" id="3.40.50.300">
    <property type="entry name" value="P-loop containing nucleotide triphosphate hydrolases"/>
    <property type="match status" value="1"/>
</dbReference>
<accession>A0A177EJM2</accession>
<evidence type="ECO:0000313" key="6">
    <source>
        <dbReference type="EMBL" id="OAG32183.1"/>
    </source>
</evidence>
<dbReference type="RefSeq" id="XP_067545676.1">
    <property type="nucleotide sequence ID" value="XM_067689520.1"/>
</dbReference>
<dbReference type="InterPro" id="IPR004130">
    <property type="entry name" value="Gpn"/>
</dbReference>
<dbReference type="GO" id="GO:0005737">
    <property type="term" value="C:cytoplasm"/>
    <property type="evidence" value="ECO:0007669"/>
    <property type="project" value="UniProtKB-SubCell"/>
</dbReference>
<name>A0A177EJM2_9MICR</name>
<comment type="caution">
    <text evidence="6">The sequence shown here is derived from an EMBL/GenBank/DDBJ whole genome shotgun (WGS) entry which is preliminary data.</text>
</comment>
<dbReference type="GeneID" id="93648452"/>
<dbReference type="InterPro" id="IPR027417">
    <property type="entry name" value="P-loop_NTPase"/>
</dbReference>
<dbReference type="EC" id="3.6.5.-" evidence="5"/>
<evidence type="ECO:0000256" key="3">
    <source>
        <dbReference type="ARBA" id="ARBA00022801"/>
    </source>
</evidence>
<dbReference type="EMBL" id="LTDL01000011">
    <property type="protein sequence ID" value="OAG32183.1"/>
    <property type="molecule type" value="Genomic_DNA"/>
</dbReference>
<reference evidence="6 7" key="1">
    <citation type="submission" date="2016-02" db="EMBL/GenBank/DDBJ databases">
        <title>Discovery of a natural microsporidian pathogen with a broad tissue tropism in Caenorhabditis elegans.</title>
        <authorList>
            <person name="Luallen R.J."/>
            <person name="Reinke A.W."/>
            <person name="Tong L."/>
            <person name="Botts M.R."/>
            <person name="Felix M.-A."/>
            <person name="Troemel E.R."/>
        </authorList>
    </citation>
    <scope>NUCLEOTIDE SEQUENCE [LARGE SCALE GENOMIC DNA]</scope>
    <source>
        <strain evidence="6 7">JUm2807</strain>
    </source>
</reference>
<dbReference type="GO" id="GO:0005525">
    <property type="term" value="F:GTP binding"/>
    <property type="evidence" value="ECO:0007669"/>
    <property type="project" value="UniProtKB-KW"/>
</dbReference>
<dbReference type="GO" id="GO:0003924">
    <property type="term" value="F:GTPase activity"/>
    <property type="evidence" value="ECO:0007669"/>
    <property type="project" value="TreeGrafter"/>
</dbReference>
<dbReference type="Proteomes" id="UP000185944">
    <property type="component" value="Unassembled WGS sequence"/>
</dbReference>